<gene>
    <name evidence="3" type="ORF">ACFQ4B_00435</name>
</gene>
<feature type="compositionally biased region" description="Basic and acidic residues" evidence="1">
    <location>
        <begin position="1"/>
        <end position="15"/>
    </location>
</feature>
<keyword evidence="3" id="KW-0804">Transcription</keyword>
<evidence type="ECO:0000313" key="4">
    <source>
        <dbReference type="Proteomes" id="UP001597180"/>
    </source>
</evidence>
<keyword evidence="2" id="KW-1133">Transmembrane helix</keyword>
<proteinExistence type="predicted"/>
<dbReference type="Pfam" id="PF11772">
    <property type="entry name" value="EpuA"/>
    <property type="match status" value="1"/>
</dbReference>
<dbReference type="EMBL" id="JBHTLU010000003">
    <property type="protein sequence ID" value="MFD1218570.1"/>
    <property type="molecule type" value="Genomic_DNA"/>
</dbReference>
<dbReference type="InterPro" id="IPR024596">
    <property type="entry name" value="RNApol_su_b/EpuA"/>
</dbReference>
<dbReference type="Proteomes" id="UP001597180">
    <property type="component" value="Unassembled WGS sequence"/>
</dbReference>
<dbReference type="RefSeq" id="WP_079914235.1">
    <property type="nucleotide sequence ID" value="NZ_BAABJG010000047.1"/>
</dbReference>
<feature type="transmembrane region" description="Helical" evidence="2">
    <location>
        <begin position="27"/>
        <end position="56"/>
    </location>
</feature>
<comment type="caution">
    <text evidence="3">The sequence shown here is derived from an EMBL/GenBank/DDBJ whole genome shotgun (WGS) entry which is preliminary data.</text>
</comment>
<keyword evidence="3" id="KW-0240">DNA-directed RNA polymerase</keyword>
<organism evidence="3 4">
    <name type="scientific">Paenibacillus vulneris</name>
    <dbReference type="NCBI Taxonomy" id="1133364"/>
    <lineage>
        <taxon>Bacteria</taxon>
        <taxon>Bacillati</taxon>
        <taxon>Bacillota</taxon>
        <taxon>Bacilli</taxon>
        <taxon>Bacillales</taxon>
        <taxon>Paenibacillaceae</taxon>
        <taxon>Paenibacillus</taxon>
    </lineage>
</organism>
<evidence type="ECO:0000313" key="3">
    <source>
        <dbReference type="EMBL" id="MFD1218570.1"/>
    </source>
</evidence>
<keyword evidence="4" id="KW-1185">Reference proteome</keyword>
<accession>A0ABW3UDB6</accession>
<reference evidence="4" key="1">
    <citation type="journal article" date="2019" name="Int. J. Syst. Evol. Microbiol.">
        <title>The Global Catalogue of Microorganisms (GCM) 10K type strain sequencing project: providing services to taxonomists for standard genome sequencing and annotation.</title>
        <authorList>
            <consortium name="The Broad Institute Genomics Platform"/>
            <consortium name="The Broad Institute Genome Sequencing Center for Infectious Disease"/>
            <person name="Wu L."/>
            <person name="Ma J."/>
        </authorList>
    </citation>
    <scope>NUCLEOTIDE SEQUENCE [LARGE SCALE GENOMIC DNA]</scope>
    <source>
        <strain evidence="4">CCUG 53270</strain>
    </source>
</reference>
<keyword evidence="2" id="KW-0812">Transmembrane</keyword>
<protein>
    <submittedName>
        <fullName evidence="3">DNA-directed RNA polymerase subunit beta</fullName>
    </submittedName>
</protein>
<feature type="region of interest" description="Disordered" evidence="1">
    <location>
        <begin position="1"/>
        <end position="23"/>
    </location>
</feature>
<dbReference type="GO" id="GO:0000428">
    <property type="term" value="C:DNA-directed RNA polymerase complex"/>
    <property type="evidence" value="ECO:0007669"/>
    <property type="project" value="UniProtKB-KW"/>
</dbReference>
<evidence type="ECO:0000256" key="1">
    <source>
        <dbReference type="SAM" id="MobiDB-lite"/>
    </source>
</evidence>
<evidence type="ECO:0000256" key="2">
    <source>
        <dbReference type="SAM" id="Phobius"/>
    </source>
</evidence>
<name>A0ABW3UDB6_9BACL</name>
<keyword evidence="2" id="KW-0472">Membrane</keyword>
<sequence length="81" mass="9403">MTEAVPKKASKDKGQKRPKSPKKWKRVTFLIAKWLSIPFLCMVALAIGLVLGYVYIGKRPMSEVYEIDTWRHLYDLVFSET</sequence>